<keyword evidence="2" id="KW-1185">Reference proteome</keyword>
<accession>A0A1L9VCD8</accession>
<dbReference type="EMBL" id="KV878905">
    <property type="protein sequence ID" value="OJJ81586.1"/>
    <property type="molecule type" value="Genomic_DNA"/>
</dbReference>
<gene>
    <name evidence="1" type="ORF">ASPGLDRAFT_626436</name>
</gene>
<organism evidence="1 2">
    <name type="scientific">Aspergillus glaucus CBS 516.65</name>
    <dbReference type="NCBI Taxonomy" id="1160497"/>
    <lineage>
        <taxon>Eukaryota</taxon>
        <taxon>Fungi</taxon>
        <taxon>Dikarya</taxon>
        <taxon>Ascomycota</taxon>
        <taxon>Pezizomycotina</taxon>
        <taxon>Eurotiomycetes</taxon>
        <taxon>Eurotiomycetidae</taxon>
        <taxon>Eurotiales</taxon>
        <taxon>Aspergillaceae</taxon>
        <taxon>Aspergillus</taxon>
        <taxon>Aspergillus subgen. Aspergillus</taxon>
    </lineage>
</organism>
<evidence type="ECO:0000313" key="2">
    <source>
        <dbReference type="Proteomes" id="UP000184300"/>
    </source>
</evidence>
<dbReference type="AlphaFoldDB" id="A0A1L9VCD8"/>
<proteinExistence type="predicted"/>
<dbReference type="RefSeq" id="XP_022398284.1">
    <property type="nucleotide sequence ID" value="XM_022548555.1"/>
</dbReference>
<sequence length="53" mass="6521">MFVGVRVISRFEEWRVLRNRTVQSIMLVVLHHVDEILYFGYRYRSIDLVLTMY</sequence>
<name>A0A1L9VCD8_ASPGL</name>
<evidence type="ECO:0000313" key="1">
    <source>
        <dbReference type="EMBL" id="OJJ81586.1"/>
    </source>
</evidence>
<dbReference type="VEuPathDB" id="FungiDB:ASPGLDRAFT_626436"/>
<dbReference type="GeneID" id="34464815"/>
<reference evidence="2" key="1">
    <citation type="journal article" date="2017" name="Genome Biol.">
        <title>Comparative genomics reveals high biological diversity and specific adaptations in the industrially and medically important fungal genus Aspergillus.</title>
        <authorList>
            <person name="de Vries R.P."/>
            <person name="Riley R."/>
            <person name="Wiebenga A."/>
            <person name="Aguilar-Osorio G."/>
            <person name="Amillis S."/>
            <person name="Uchima C.A."/>
            <person name="Anderluh G."/>
            <person name="Asadollahi M."/>
            <person name="Askin M."/>
            <person name="Barry K."/>
            <person name="Battaglia E."/>
            <person name="Bayram O."/>
            <person name="Benocci T."/>
            <person name="Braus-Stromeyer S.A."/>
            <person name="Caldana C."/>
            <person name="Canovas D."/>
            <person name="Cerqueira G.C."/>
            <person name="Chen F."/>
            <person name="Chen W."/>
            <person name="Choi C."/>
            <person name="Clum A."/>
            <person name="Dos Santos R.A."/>
            <person name="Damasio A.R."/>
            <person name="Diallinas G."/>
            <person name="Emri T."/>
            <person name="Fekete E."/>
            <person name="Flipphi M."/>
            <person name="Freyberg S."/>
            <person name="Gallo A."/>
            <person name="Gournas C."/>
            <person name="Habgood R."/>
            <person name="Hainaut M."/>
            <person name="Harispe M.L."/>
            <person name="Henrissat B."/>
            <person name="Hilden K.S."/>
            <person name="Hope R."/>
            <person name="Hossain A."/>
            <person name="Karabika E."/>
            <person name="Karaffa L."/>
            <person name="Karanyi Z."/>
            <person name="Krasevec N."/>
            <person name="Kuo A."/>
            <person name="Kusch H."/>
            <person name="LaButti K."/>
            <person name="Lagendijk E.L."/>
            <person name="Lapidus A."/>
            <person name="Levasseur A."/>
            <person name="Lindquist E."/>
            <person name="Lipzen A."/>
            <person name="Logrieco A.F."/>
            <person name="MacCabe A."/>
            <person name="Maekelae M.R."/>
            <person name="Malavazi I."/>
            <person name="Melin P."/>
            <person name="Meyer V."/>
            <person name="Mielnichuk N."/>
            <person name="Miskei M."/>
            <person name="Molnar A.P."/>
            <person name="Mule G."/>
            <person name="Ngan C.Y."/>
            <person name="Orejas M."/>
            <person name="Orosz E."/>
            <person name="Ouedraogo J.P."/>
            <person name="Overkamp K.M."/>
            <person name="Park H.-S."/>
            <person name="Perrone G."/>
            <person name="Piumi F."/>
            <person name="Punt P.J."/>
            <person name="Ram A.F."/>
            <person name="Ramon A."/>
            <person name="Rauscher S."/>
            <person name="Record E."/>
            <person name="Riano-Pachon D.M."/>
            <person name="Robert V."/>
            <person name="Roehrig J."/>
            <person name="Ruller R."/>
            <person name="Salamov A."/>
            <person name="Salih N.S."/>
            <person name="Samson R.A."/>
            <person name="Sandor E."/>
            <person name="Sanguinetti M."/>
            <person name="Schuetze T."/>
            <person name="Sepcic K."/>
            <person name="Shelest E."/>
            <person name="Sherlock G."/>
            <person name="Sophianopoulou V."/>
            <person name="Squina F.M."/>
            <person name="Sun H."/>
            <person name="Susca A."/>
            <person name="Todd R.B."/>
            <person name="Tsang A."/>
            <person name="Unkles S.E."/>
            <person name="van de Wiele N."/>
            <person name="van Rossen-Uffink D."/>
            <person name="Oliveira J.V."/>
            <person name="Vesth T.C."/>
            <person name="Visser J."/>
            <person name="Yu J.-H."/>
            <person name="Zhou M."/>
            <person name="Andersen M.R."/>
            <person name="Archer D.B."/>
            <person name="Baker S.E."/>
            <person name="Benoit I."/>
            <person name="Brakhage A.A."/>
            <person name="Braus G.H."/>
            <person name="Fischer R."/>
            <person name="Frisvad J.C."/>
            <person name="Goldman G.H."/>
            <person name="Houbraken J."/>
            <person name="Oakley B."/>
            <person name="Pocsi I."/>
            <person name="Scazzocchio C."/>
            <person name="Seiboth B."/>
            <person name="vanKuyk P.A."/>
            <person name="Wortman J."/>
            <person name="Dyer P.S."/>
            <person name="Grigoriev I.V."/>
        </authorList>
    </citation>
    <scope>NUCLEOTIDE SEQUENCE [LARGE SCALE GENOMIC DNA]</scope>
    <source>
        <strain evidence="2">CBS 516.65</strain>
    </source>
</reference>
<protein>
    <submittedName>
        <fullName evidence="1">Uncharacterized protein</fullName>
    </submittedName>
</protein>
<dbReference type="Proteomes" id="UP000184300">
    <property type="component" value="Unassembled WGS sequence"/>
</dbReference>